<dbReference type="Proteomes" id="UP000188174">
    <property type="component" value="Chromosome"/>
</dbReference>
<gene>
    <name evidence="1" type="ORF">B0E33_10270</name>
</gene>
<evidence type="ECO:0000313" key="1">
    <source>
        <dbReference type="EMBL" id="AQQ03927.1"/>
    </source>
</evidence>
<evidence type="ECO:0008006" key="3">
    <source>
        <dbReference type="Google" id="ProtNLM"/>
    </source>
</evidence>
<dbReference type="Gene3D" id="1.25.40.10">
    <property type="entry name" value="Tetratricopeptide repeat domain"/>
    <property type="match status" value="1"/>
</dbReference>
<evidence type="ECO:0000313" key="2">
    <source>
        <dbReference type="Proteomes" id="UP000188174"/>
    </source>
</evidence>
<protein>
    <recommendedName>
        <fullName evidence="3">TolB-like protein</fullName>
    </recommendedName>
</protein>
<sequence>MLTDGSVVSLDRDRIKIDFSTPPVDSHVTLRADVFEGLDEIKDREFEHLLRDIRMLLGKNSHTVPDFTAPRSDKPVIILEFVSGDESDNQLILQLARDRLHNQLSEHDIIVIAGTGFVLESSNRNRNCVALRVCVNSADDATYMSFSTFLPTSGMQLWSEGALVPALFADAATSLSFDRFCFRASEKVLDAISDPKSELSATQFASVLARRAHRRIFQLDWDSLASADQLLQRAFEITPHGAHLAWRAFLRNLAFFQHRRLDFGQGASLQELAVEAYRYSPESVTVQAIASQLEYVHEGDTRTSLQLSQSAVNANASNPLSWAMYSNALAVNGAQTDSYAAAERSVRLATGSYQQFFFEHFACMAAASLAEYDKALAHARMALFMKPEFVSVRRYEIALTLRQHHAPASDRSITSMQRYEPDFTASKFLDPTYPVTTLRRLPLMEEIQQPSGF</sequence>
<dbReference type="EMBL" id="CP019630">
    <property type="protein sequence ID" value="AQQ03927.1"/>
    <property type="molecule type" value="Genomic_DNA"/>
</dbReference>
<name>A0ABM6I0T0_9HYPH</name>
<proteinExistence type="predicted"/>
<dbReference type="InterPro" id="IPR011990">
    <property type="entry name" value="TPR-like_helical_dom_sf"/>
</dbReference>
<accession>A0ABM6I0T0</accession>
<organism evidence="1 2">
    <name type="scientific">Roseibium algicola</name>
    <dbReference type="NCBI Taxonomy" id="2857014"/>
    <lineage>
        <taxon>Bacteria</taxon>
        <taxon>Pseudomonadati</taxon>
        <taxon>Pseudomonadota</taxon>
        <taxon>Alphaproteobacteria</taxon>
        <taxon>Hyphomicrobiales</taxon>
        <taxon>Stappiaceae</taxon>
        <taxon>Roseibium</taxon>
    </lineage>
</organism>
<keyword evidence="2" id="KW-1185">Reference proteome</keyword>
<reference evidence="1 2" key="1">
    <citation type="submission" date="2017-02" db="EMBL/GenBank/DDBJ databases">
        <authorList>
            <person name="Jeong S."/>
        </authorList>
    </citation>
    <scope>NUCLEOTIDE SEQUENCE [LARGE SCALE GENOMIC DNA]</scope>
    <source>
        <strain evidence="1 2">RMAR6-6</strain>
    </source>
</reference>